<proteinExistence type="predicted"/>
<accession>A0A495BJ22</accession>
<feature type="transmembrane region" description="Helical" evidence="1">
    <location>
        <begin position="20"/>
        <end position="38"/>
    </location>
</feature>
<evidence type="ECO:0000313" key="3">
    <source>
        <dbReference type="Proteomes" id="UP000279384"/>
    </source>
</evidence>
<reference evidence="2 3" key="1">
    <citation type="submission" date="2018-10" db="EMBL/GenBank/DDBJ databases">
        <title>Genomic Encyclopedia of Type Strains, Phase IV (KMG-IV): sequencing the most valuable type-strain genomes for metagenomic binning, comparative biology and taxonomic classification.</title>
        <authorList>
            <person name="Goeker M."/>
        </authorList>
    </citation>
    <scope>NUCLEOTIDE SEQUENCE [LARGE SCALE GENOMIC DNA]</scope>
    <source>
        <strain evidence="2 3">DSM 3303</strain>
    </source>
</reference>
<evidence type="ECO:0008006" key="4">
    <source>
        <dbReference type="Google" id="ProtNLM"/>
    </source>
</evidence>
<dbReference type="Proteomes" id="UP000279384">
    <property type="component" value="Unassembled WGS sequence"/>
</dbReference>
<keyword evidence="1" id="KW-0472">Membrane</keyword>
<keyword evidence="1" id="KW-1133">Transmembrane helix</keyword>
<feature type="transmembrane region" description="Helical" evidence="1">
    <location>
        <begin position="58"/>
        <end position="79"/>
    </location>
</feature>
<dbReference type="RefSeq" id="WP_211329147.1">
    <property type="nucleotide sequence ID" value="NZ_RBID01000011.1"/>
</dbReference>
<protein>
    <recommendedName>
        <fullName evidence="4">Tic20 family protein</fullName>
    </recommendedName>
</protein>
<name>A0A495BJ22_VOGIN</name>
<sequence>MATELAETERTRAIGAHALYLLNLLLLPGLAFVVLWWCRRRWAAAASAALRRHLDQAFGAALWSGGLIVLVSLLLVWLGDLQQPVTWVLLILYFTVIHAALVLLGAYALSRAMAGLPCRYPLPGLWRQP</sequence>
<evidence type="ECO:0000313" key="2">
    <source>
        <dbReference type="EMBL" id="RKQ60881.1"/>
    </source>
</evidence>
<gene>
    <name evidence="2" type="ORF">C8E02_0638</name>
</gene>
<dbReference type="EMBL" id="RBID01000011">
    <property type="protein sequence ID" value="RKQ60881.1"/>
    <property type="molecule type" value="Genomic_DNA"/>
</dbReference>
<keyword evidence="1" id="KW-0812">Transmembrane</keyword>
<feature type="transmembrane region" description="Helical" evidence="1">
    <location>
        <begin position="85"/>
        <end position="109"/>
    </location>
</feature>
<organism evidence="2 3">
    <name type="scientific">Vogesella indigofera</name>
    <name type="common">Pseudomonas indigofera</name>
    <dbReference type="NCBI Taxonomy" id="45465"/>
    <lineage>
        <taxon>Bacteria</taxon>
        <taxon>Pseudomonadati</taxon>
        <taxon>Pseudomonadota</taxon>
        <taxon>Betaproteobacteria</taxon>
        <taxon>Neisseriales</taxon>
        <taxon>Chromobacteriaceae</taxon>
        <taxon>Vogesella</taxon>
    </lineage>
</organism>
<evidence type="ECO:0000256" key="1">
    <source>
        <dbReference type="SAM" id="Phobius"/>
    </source>
</evidence>
<comment type="caution">
    <text evidence="2">The sequence shown here is derived from an EMBL/GenBank/DDBJ whole genome shotgun (WGS) entry which is preliminary data.</text>
</comment>
<dbReference type="AlphaFoldDB" id="A0A495BJ22"/>